<dbReference type="SUPFAM" id="SSF53756">
    <property type="entry name" value="UDP-Glycosyltransferase/glycogen phosphorylase"/>
    <property type="match status" value="1"/>
</dbReference>
<evidence type="ECO:0000256" key="2">
    <source>
        <dbReference type="ARBA" id="ARBA00022679"/>
    </source>
</evidence>
<dbReference type="Gene3D" id="3.40.50.2000">
    <property type="entry name" value="Glycogen Phosphorylase B"/>
    <property type="match status" value="2"/>
</dbReference>
<gene>
    <name evidence="3" type="ORF">OE699_02285</name>
</gene>
<comment type="caution">
    <text evidence="3">The sequence shown here is derived from an EMBL/GenBank/DDBJ whole genome shotgun (WGS) entry which is preliminary data.</text>
</comment>
<dbReference type="PANTHER" id="PTHR12526:SF510">
    <property type="entry name" value="D-INOSITOL 3-PHOSPHATE GLYCOSYLTRANSFERASE"/>
    <property type="match status" value="1"/>
</dbReference>
<organism evidence="3 4">
    <name type="scientific">Sedimentimonas flavescens</name>
    <dbReference type="NCBI Taxonomy" id="2851012"/>
    <lineage>
        <taxon>Bacteria</taxon>
        <taxon>Pseudomonadati</taxon>
        <taxon>Pseudomonadota</taxon>
        <taxon>Alphaproteobacteria</taxon>
        <taxon>Rhodobacterales</taxon>
        <taxon>Rhodobacter group</taxon>
        <taxon>Sedimentimonas</taxon>
    </lineage>
</organism>
<dbReference type="Pfam" id="PF13692">
    <property type="entry name" value="Glyco_trans_1_4"/>
    <property type="match status" value="1"/>
</dbReference>
<dbReference type="EMBL" id="JAOWKW010000001">
    <property type="protein sequence ID" value="MCV2877668.1"/>
    <property type="molecule type" value="Genomic_DNA"/>
</dbReference>
<dbReference type="Proteomes" id="UP001526166">
    <property type="component" value="Unassembled WGS sequence"/>
</dbReference>
<accession>A0ABT2ZV90</accession>
<evidence type="ECO:0000313" key="4">
    <source>
        <dbReference type="Proteomes" id="UP001526166"/>
    </source>
</evidence>
<protein>
    <submittedName>
        <fullName evidence="3">Glycosyltransferase family 4 protein</fullName>
    </submittedName>
</protein>
<keyword evidence="2" id="KW-0808">Transferase</keyword>
<evidence type="ECO:0000256" key="1">
    <source>
        <dbReference type="ARBA" id="ARBA00022676"/>
    </source>
</evidence>
<evidence type="ECO:0000313" key="3">
    <source>
        <dbReference type="EMBL" id="MCV2877668.1"/>
    </source>
</evidence>
<sequence>MKILLLTRYSRLGASSRLRTMQYVPFLESRGFSVEIAPLFDDAYLRNLYAGARSKAQTAALFWRRLKTIVTQRSAELLWLEYEALPWLPWPLERWALPHGIPLVTDYDDAVFHRYDLHKNPLIRATLSNKIDRIMAASQLVVAGNAYLAERARHAGAKRIEIIPTVVDAENYGMAPLPPADGKLRIGWIGSPSTWDEYIAPRAGLFQSISNGNNAIFRAVGAASEAKAEDWLEILPWSEETEVQLIQGMDVGLMPLTDTPWARGKCGYKLIQYMACGLPVVASPVGVNREIVEHGVNGFLAETETEWREALTTLLSNSELRERMGIAGRRKVEMQYSLQVQSPRLADLLAAIAARGKA</sequence>
<dbReference type="CDD" id="cd03801">
    <property type="entry name" value="GT4_PimA-like"/>
    <property type="match status" value="1"/>
</dbReference>
<dbReference type="RefSeq" id="WP_263846952.1">
    <property type="nucleotide sequence ID" value="NZ_JAOWKW010000001.1"/>
</dbReference>
<keyword evidence="1" id="KW-0328">Glycosyltransferase</keyword>
<proteinExistence type="predicted"/>
<reference evidence="3 4" key="1">
    <citation type="submission" date="2022-10" db="EMBL/GenBank/DDBJ databases">
        <title>Sinirhodobacter sp. nov., isolated from ocean surface sediments.</title>
        <authorList>
            <person name="He W."/>
            <person name="Wang L."/>
            <person name="Zhang D.-F."/>
        </authorList>
    </citation>
    <scope>NUCLEOTIDE SEQUENCE [LARGE SCALE GENOMIC DNA]</scope>
    <source>
        <strain evidence="3 4">WL0115</strain>
    </source>
</reference>
<name>A0ABT2ZV90_9RHOB</name>
<dbReference type="PANTHER" id="PTHR12526">
    <property type="entry name" value="GLYCOSYLTRANSFERASE"/>
    <property type="match status" value="1"/>
</dbReference>
<keyword evidence="4" id="KW-1185">Reference proteome</keyword>